<dbReference type="RefSeq" id="WP_150926905.1">
    <property type="nucleotide sequence ID" value="NZ_CP044232.1"/>
</dbReference>
<evidence type="ECO:0000313" key="1">
    <source>
        <dbReference type="EMBL" id="QEW04619.1"/>
    </source>
</evidence>
<protein>
    <submittedName>
        <fullName evidence="1">Uncharacterized protein</fullName>
    </submittedName>
</protein>
<dbReference type="InterPro" id="IPR027417">
    <property type="entry name" value="P-loop_NTPase"/>
</dbReference>
<dbReference type="SUPFAM" id="SSF52540">
    <property type="entry name" value="P-loop containing nucleoside triphosphate hydrolases"/>
    <property type="match status" value="1"/>
</dbReference>
<name>A0A5J6L7E1_9MICO</name>
<sequence>MLLLVTGASAAGKSTTLAALTDAAWGLPLECADFDSVGVPPDADTAWRHAAVEQWVQRAVSLQTSGVHLVLFGQAAMGELFAAPSADRLDGVEVCLLHCSAAVRAERLRRRGYAEADIVHHMRFGEWFLRHTLDPADGAEVIRLDSAAGMRWGRWADWSKGDPRWAAEVIGTDALQPREVAARVEAWVRDAVTRARPSPLR</sequence>
<dbReference type="Proteomes" id="UP000325516">
    <property type="component" value="Chromosome"/>
</dbReference>
<keyword evidence="2" id="KW-1185">Reference proteome</keyword>
<evidence type="ECO:0000313" key="2">
    <source>
        <dbReference type="Proteomes" id="UP000325516"/>
    </source>
</evidence>
<dbReference type="AlphaFoldDB" id="A0A5J6L7E1"/>
<reference evidence="2" key="1">
    <citation type="submission" date="2019-09" db="EMBL/GenBank/DDBJ databases">
        <title>Mumia zhuanghuii sp. nov. isolated from the intestinal contents of plateau pika (Ochotona curzoniae) in the Qinghai-Tibet plateau of China.</title>
        <authorList>
            <person name="Tian Z."/>
        </authorList>
    </citation>
    <scope>NUCLEOTIDE SEQUENCE [LARGE SCALE GENOMIC DNA]</scope>
    <source>
        <strain evidence="2">L-031</strain>
    </source>
</reference>
<dbReference type="EMBL" id="CP044232">
    <property type="protein sequence ID" value="QEW04619.1"/>
    <property type="molecule type" value="Genomic_DNA"/>
</dbReference>
<dbReference type="KEGG" id="mlz:F6J85_17015"/>
<gene>
    <name evidence="1" type="ORF">F6J85_17015</name>
</gene>
<dbReference type="Gene3D" id="3.40.50.300">
    <property type="entry name" value="P-loop containing nucleotide triphosphate hydrolases"/>
    <property type="match status" value="1"/>
</dbReference>
<organism evidence="1 2">
    <name type="scientific">Microbacterium lushaniae</name>
    <dbReference type="NCBI Taxonomy" id="2614639"/>
    <lineage>
        <taxon>Bacteria</taxon>
        <taxon>Bacillati</taxon>
        <taxon>Actinomycetota</taxon>
        <taxon>Actinomycetes</taxon>
        <taxon>Micrococcales</taxon>
        <taxon>Microbacteriaceae</taxon>
        <taxon>Microbacterium</taxon>
    </lineage>
</organism>
<proteinExistence type="predicted"/>
<accession>A0A5J6L7E1</accession>